<dbReference type="Gene3D" id="3.40.630.30">
    <property type="match status" value="1"/>
</dbReference>
<gene>
    <name evidence="2" type="ORF">H2204_011319</name>
</gene>
<dbReference type="InterPro" id="IPR016181">
    <property type="entry name" value="Acyl_CoA_acyltransferase"/>
</dbReference>
<evidence type="ECO:0000313" key="2">
    <source>
        <dbReference type="EMBL" id="KAJ9622975.1"/>
    </source>
</evidence>
<dbReference type="PANTHER" id="PTHR42791">
    <property type="entry name" value="GNAT FAMILY ACETYLTRANSFERASE"/>
    <property type="match status" value="1"/>
</dbReference>
<dbReference type="EMBL" id="JAPDRN010000103">
    <property type="protein sequence ID" value="KAJ9622975.1"/>
    <property type="molecule type" value="Genomic_DNA"/>
</dbReference>
<feature type="compositionally biased region" description="Pro residues" evidence="1">
    <location>
        <begin position="46"/>
        <end position="58"/>
    </location>
</feature>
<dbReference type="PANTHER" id="PTHR42791:SF1">
    <property type="entry name" value="N-ACETYLTRANSFERASE DOMAIN-CONTAINING PROTEIN"/>
    <property type="match status" value="1"/>
</dbReference>
<feature type="region of interest" description="Disordered" evidence="1">
    <location>
        <begin position="293"/>
        <end position="312"/>
    </location>
</feature>
<evidence type="ECO:0000256" key="1">
    <source>
        <dbReference type="SAM" id="MobiDB-lite"/>
    </source>
</evidence>
<dbReference type="InterPro" id="IPR052523">
    <property type="entry name" value="Trichothecene_AcTrans"/>
</dbReference>
<feature type="compositionally biased region" description="Polar residues" evidence="1">
    <location>
        <begin position="20"/>
        <end position="29"/>
    </location>
</feature>
<sequence>MATVTDTDTDTLDVALPTGANLSTGSLLTPQPREANGGFSGSKSPTPVPTTPPPPPPMTTSRSEYYQDRLADISSRATVTDPMNVIFAQDKSGPSTVVTAELLYPAARARVAAKVGAGSFVAEAADFAAVVCWEPPEAVAPLVSETELQEMAKARPVFSRFVRDMQDFKVATFGTSQAYWNMSLMARDPDRNDKGAVRAVIEPFVARAKRDGRPIWLCAANERARDVYAHFGFRVVGVIYSALDPKDDDANRNGEGQENKKGVKTWCMCCNWPVQSVTERESQSAYEYEAMYRSRNGDGNRSGSGSGNESGV</sequence>
<dbReference type="AlphaFoldDB" id="A0AA39CS02"/>
<dbReference type="Proteomes" id="UP001172681">
    <property type="component" value="Unassembled WGS sequence"/>
</dbReference>
<name>A0AA39CS02_9EURO</name>
<dbReference type="SUPFAM" id="SSF55729">
    <property type="entry name" value="Acyl-CoA N-acyltransferases (Nat)"/>
    <property type="match status" value="1"/>
</dbReference>
<protein>
    <recommendedName>
        <fullName evidence="4">N-acetyltransferase domain-containing protein</fullName>
    </recommendedName>
</protein>
<reference evidence="2" key="1">
    <citation type="submission" date="2022-10" db="EMBL/GenBank/DDBJ databases">
        <title>Culturing micro-colonial fungi from biological soil crusts in the Mojave desert and describing Neophaeococcomyces mojavensis, and introducing the new genera and species Taxawa tesnikishii.</title>
        <authorList>
            <person name="Kurbessoian T."/>
            <person name="Stajich J.E."/>
        </authorList>
    </citation>
    <scope>NUCLEOTIDE SEQUENCE</scope>
    <source>
        <strain evidence="2">TK_35</strain>
    </source>
</reference>
<organism evidence="2 3">
    <name type="scientific">Knufia peltigerae</name>
    <dbReference type="NCBI Taxonomy" id="1002370"/>
    <lineage>
        <taxon>Eukaryota</taxon>
        <taxon>Fungi</taxon>
        <taxon>Dikarya</taxon>
        <taxon>Ascomycota</taxon>
        <taxon>Pezizomycotina</taxon>
        <taxon>Eurotiomycetes</taxon>
        <taxon>Chaetothyriomycetidae</taxon>
        <taxon>Chaetothyriales</taxon>
        <taxon>Trichomeriaceae</taxon>
        <taxon>Knufia</taxon>
    </lineage>
</organism>
<comment type="caution">
    <text evidence="2">The sequence shown here is derived from an EMBL/GenBank/DDBJ whole genome shotgun (WGS) entry which is preliminary data.</text>
</comment>
<proteinExistence type="predicted"/>
<accession>A0AA39CS02</accession>
<evidence type="ECO:0008006" key="4">
    <source>
        <dbReference type="Google" id="ProtNLM"/>
    </source>
</evidence>
<keyword evidence="3" id="KW-1185">Reference proteome</keyword>
<feature type="region of interest" description="Disordered" evidence="1">
    <location>
        <begin position="1"/>
        <end position="62"/>
    </location>
</feature>
<feature type="compositionally biased region" description="Low complexity" evidence="1">
    <location>
        <begin position="1"/>
        <end position="16"/>
    </location>
</feature>
<feature type="compositionally biased region" description="Gly residues" evidence="1">
    <location>
        <begin position="300"/>
        <end position="312"/>
    </location>
</feature>
<evidence type="ECO:0000313" key="3">
    <source>
        <dbReference type="Proteomes" id="UP001172681"/>
    </source>
</evidence>